<dbReference type="Pfam" id="PF07992">
    <property type="entry name" value="Pyr_redox_2"/>
    <property type="match status" value="1"/>
</dbReference>
<keyword evidence="9" id="KW-0547">Nucleotide-binding</keyword>
<evidence type="ECO:0000256" key="10">
    <source>
        <dbReference type="PIRSR" id="PIRSR000350-4"/>
    </source>
</evidence>
<accession>A0A3S8RP44</accession>
<evidence type="ECO:0000256" key="6">
    <source>
        <dbReference type="ARBA" id="ARBA00023157"/>
    </source>
</evidence>
<sequence length="443" mass="49278">MKKVKNVIIGFGKAGKTLAKRLASEQEEVFVIETSSEMYGGTCINIGCIPSKSLIHDSETHIPFTDAVRSKDQTVSLLRHKNYHMLQDNPLITVVDGTARFVSNTVLEITNDTTETYQIEAERIFINTGSVPIPPQASMLQNSKYLIDSTQAMNLSKLPEELIIIGAGYIGLEFASMFNAYGSKVTILDEKAVFLPREDRDIANAIYDAFTDRGIAINMGVSLSGVDDYQDHALVSYITQDELHSTRASKILGAIGRKQNTENLGLEHTDINVDDRGAILVDSHLKTNVPNIWALGDVKGGPQFTYISLDDFRIVEDDLFGNHQRTTDNRTTVPYTLFITPPLSRVGLTEQQALDQNIDIQVFKQHLSAIPKAHVSGNTTGLFKIIIDRTTNHLIGASLFGIESHEMINLITLAMDLKLDYRILRDRIYTHPTITESLNDILK</sequence>
<dbReference type="PANTHER" id="PTHR43014">
    <property type="entry name" value="MERCURIC REDUCTASE"/>
    <property type="match status" value="1"/>
</dbReference>
<dbReference type="PRINTS" id="PR00411">
    <property type="entry name" value="PNDRDTASEI"/>
</dbReference>
<keyword evidence="7 11" id="KW-0676">Redox-active center</keyword>
<dbReference type="InterPro" id="IPR023753">
    <property type="entry name" value="FAD/NAD-binding_dom"/>
</dbReference>
<dbReference type="PANTHER" id="PTHR43014:SF4">
    <property type="entry name" value="PYRIDINE NUCLEOTIDE-DISULFIDE OXIDOREDUCTASE RCLA-RELATED"/>
    <property type="match status" value="1"/>
</dbReference>
<feature type="domain" description="Pyridine nucleotide-disulphide oxidoreductase dimerisation" evidence="12">
    <location>
        <begin position="333"/>
        <end position="439"/>
    </location>
</feature>
<feature type="disulfide bond" description="Redox-active" evidence="10">
    <location>
        <begin position="43"/>
        <end position="48"/>
    </location>
</feature>
<feature type="binding site" evidence="9">
    <location>
        <position position="52"/>
    </location>
    <ligand>
        <name>FAD</name>
        <dbReference type="ChEBI" id="CHEBI:57692"/>
    </ligand>
</feature>
<feature type="binding site" evidence="9">
    <location>
        <begin position="166"/>
        <end position="173"/>
    </location>
    <ligand>
        <name>NAD(+)</name>
        <dbReference type="ChEBI" id="CHEBI:57540"/>
    </ligand>
</feature>
<evidence type="ECO:0000256" key="3">
    <source>
        <dbReference type="ARBA" id="ARBA00022827"/>
    </source>
</evidence>
<dbReference type="SUPFAM" id="SSF51905">
    <property type="entry name" value="FAD/NAD(P)-binding domain"/>
    <property type="match status" value="1"/>
</dbReference>
<comment type="cofactor">
    <cofactor evidence="9">
        <name>FAD</name>
        <dbReference type="ChEBI" id="CHEBI:57692"/>
    </cofactor>
    <text evidence="9">Binds 1 FAD per subunit.</text>
</comment>
<evidence type="ECO:0000313" key="15">
    <source>
        <dbReference type="Proteomes" id="UP000278804"/>
    </source>
</evidence>
<evidence type="ECO:0000256" key="2">
    <source>
        <dbReference type="ARBA" id="ARBA00022630"/>
    </source>
</evidence>
<dbReference type="RefSeq" id="WP_125164872.1">
    <property type="nucleotide sequence ID" value="NZ_CP034234.1"/>
</dbReference>
<dbReference type="EMBL" id="CP034234">
    <property type="protein sequence ID" value="AZK44718.1"/>
    <property type="molecule type" value="Genomic_DNA"/>
</dbReference>
<dbReference type="GO" id="GO:0050660">
    <property type="term" value="F:flavin adenine dinucleotide binding"/>
    <property type="evidence" value="ECO:0007669"/>
    <property type="project" value="TreeGrafter"/>
</dbReference>
<keyword evidence="6" id="KW-1015">Disulfide bond</keyword>
<evidence type="ECO:0000256" key="11">
    <source>
        <dbReference type="RuleBase" id="RU003691"/>
    </source>
</evidence>
<dbReference type="PRINTS" id="PR00368">
    <property type="entry name" value="FADPNR"/>
</dbReference>
<protein>
    <submittedName>
        <fullName evidence="14">Pyridine nucleotide-disulfide oxidoreductase</fullName>
    </submittedName>
</protein>
<feature type="domain" description="FAD/NAD(P)-binding" evidence="13">
    <location>
        <begin position="6"/>
        <end position="306"/>
    </location>
</feature>
<keyword evidence="4" id="KW-0521">NADP</keyword>
<dbReference type="Pfam" id="PF02852">
    <property type="entry name" value="Pyr_redox_dim"/>
    <property type="match status" value="1"/>
</dbReference>
<keyword evidence="2 11" id="KW-0285">Flavoprotein</keyword>
<dbReference type="InterPro" id="IPR016156">
    <property type="entry name" value="FAD/NAD-linked_Rdtase_dimer_sf"/>
</dbReference>
<dbReference type="GO" id="GO:0016668">
    <property type="term" value="F:oxidoreductase activity, acting on a sulfur group of donors, NAD(P) as acceptor"/>
    <property type="evidence" value="ECO:0007669"/>
    <property type="project" value="InterPro"/>
</dbReference>
<dbReference type="AlphaFoldDB" id="A0A3S8RP44"/>
<reference evidence="14 15" key="1">
    <citation type="journal article" date="2020" name="Int. J. Syst. Evol. Microbiol.">
        <title>Description of Erysipelothrix piscisicarius sp. nov., an emergent fish pathogen, and assessment of virulence using a tiger barb (Puntigrus tetrazona) infection model.</title>
        <authorList>
            <person name="Pomaranski E.K."/>
            <person name="Griffin M.J."/>
            <person name="Camus A.C."/>
            <person name="Armwood A.R."/>
            <person name="Shelley J."/>
            <person name="Waldbieser G.C."/>
            <person name="LaFrentz B.R."/>
            <person name="Garcia J.C."/>
            <person name="Yanong R."/>
            <person name="Soto E."/>
        </authorList>
    </citation>
    <scope>NUCLEOTIDE SEQUENCE [LARGE SCALE GENOMIC DNA]</scope>
    <source>
        <strain evidence="14 15">15TAL0474</strain>
    </source>
</reference>
<keyword evidence="15" id="KW-1185">Reference proteome</keyword>
<evidence type="ECO:0000256" key="8">
    <source>
        <dbReference type="PIRSR" id="PIRSR000350-2"/>
    </source>
</evidence>
<evidence type="ECO:0000313" key="14">
    <source>
        <dbReference type="EMBL" id="AZK44718.1"/>
    </source>
</evidence>
<evidence type="ECO:0000256" key="9">
    <source>
        <dbReference type="PIRSR" id="PIRSR000350-3"/>
    </source>
</evidence>
<dbReference type="GO" id="GO:0003955">
    <property type="term" value="F:NAD(P)H dehydrogenase (quinone) activity"/>
    <property type="evidence" value="ECO:0007669"/>
    <property type="project" value="TreeGrafter"/>
</dbReference>
<dbReference type="FunFam" id="3.30.390.30:FF:000001">
    <property type="entry name" value="Dihydrolipoyl dehydrogenase"/>
    <property type="match status" value="1"/>
</dbReference>
<dbReference type="PROSITE" id="PS00076">
    <property type="entry name" value="PYRIDINE_REDOX_1"/>
    <property type="match status" value="1"/>
</dbReference>
<dbReference type="Gene3D" id="3.50.50.60">
    <property type="entry name" value="FAD/NAD(P)-binding domain"/>
    <property type="match status" value="2"/>
</dbReference>
<dbReference type="InterPro" id="IPR001100">
    <property type="entry name" value="Pyr_nuc-diS_OxRdtase"/>
</dbReference>
<dbReference type="SUPFAM" id="SSF55424">
    <property type="entry name" value="FAD/NAD-linked reductases, dimerisation (C-terminal) domain"/>
    <property type="match status" value="1"/>
</dbReference>
<proteinExistence type="inferred from homology"/>
<dbReference type="Proteomes" id="UP000278804">
    <property type="component" value="Chromosome"/>
</dbReference>
<feature type="binding site" evidence="9">
    <location>
        <begin position="128"/>
        <end position="130"/>
    </location>
    <ligand>
        <name>FAD</name>
        <dbReference type="ChEBI" id="CHEBI:57692"/>
    </ligand>
</feature>
<gene>
    <name evidence="14" type="ORF">EEI45_08400</name>
</gene>
<keyword evidence="9" id="KW-0520">NAD</keyword>
<dbReference type="InterPro" id="IPR036188">
    <property type="entry name" value="FAD/NAD-bd_sf"/>
</dbReference>
<evidence type="ECO:0000256" key="7">
    <source>
        <dbReference type="ARBA" id="ARBA00023284"/>
    </source>
</evidence>
<organism evidence="14 15">
    <name type="scientific">Erysipelothrix piscisicarius</name>
    <dbReference type="NCBI Taxonomy" id="2485784"/>
    <lineage>
        <taxon>Bacteria</taxon>
        <taxon>Bacillati</taxon>
        <taxon>Bacillota</taxon>
        <taxon>Erysipelotrichia</taxon>
        <taxon>Erysipelotrichales</taxon>
        <taxon>Erysipelotrichaceae</taxon>
        <taxon>Erysipelothrix</taxon>
    </lineage>
</organism>
<dbReference type="KEGG" id="eri:EEI45_08400"/>
<keyword evidence="5 11" id="KW-0560">Oxidoreductase</keyword>
<evidence type="ECO:0000259" key="13">
    <source>
        <dbReference type="Pfam" id="PF07992"/>
    </source>
</evidence>
<name>A0A3S8RP44_9FIRM</name>
<evidence type="ECO:0000256" key="5">
    <source>
        <dbReference type="ARBA" id="ARBA00023002"/>
    </source>
</evidence>
<evidence type="ECO:0000256" key="4">
    <source>
        <dbReference type="ARBA" id="ARBA00022857"/>
    </source>
</evidence>
<dbReference type="InterPro" id="IPR012999">
    <property type="entry name" value="Pyr_OxRdtase_I_AS"/>
</dbReference>
<dbReference type="InterPro" id="IPR004099">
    <property type="entry name" value="Pyr_nucl-diS_OxRdtase_dimer"/>
</dbReference>
<dbReference type="PIRSF" id="PIRSF000350">
    <property type="entry name" value="Mercury_reductase_MerA"/>
    <property type="match status" value="1"/>
</dbReference>
<dbReference type="Gene3D" id="3.30.390.30">
    <property type="match status" value="1"/>
</dbReference>
<evidence type="ECO:0000259" key="12">
    <source>
        <dbReference type="Pfam" id="PF02852"/>
    </source>
</evidence>
<feature type="binding site" evidence="9">
    <location>
        <position position="256"/>
    </location>
    <ligand>
        <name>NAD(+)</name>
        <dbReference type="ChEBI" id="CHEBI:57540"/>
    </ligand>
</feature>
<evidence type="ECO:0000256" key="1">
    <source>
        <dbReference type="ARBA" id="ARBA00007532"/>
    </source>
</evidence>
<feature type="binding site" evidence="9">
    <location>
        <position position="297"/>
    </location>
    <ligand>
        <name>FAD</name>
        <dbReference type="ChEBI" id="CHEBI:57692"/>
    </ligand>
</feature>
<comment type="similarity">
    <text evidence="1 11">Belongs to the class-I pyridine nucleotide-disulfide oxidoreductase family.</text>
</comment>
<keyword evidence="3 9" id="KW-0274">FAD</keyword>
<feature type="active site" description="Proton acceptor" evidence="8">
    <location>
        <position position="431"/>
    </location>
</feature>